<reference evidence="2" key="1">
    <citation type="journal article" date="2007" name="Plant Cell">
        <title>Dothideomycete-plant interactions illuminated by genome sequencing and EST analysis of the wheat pathogen Stagonospora nodorum.</title>
        <authorList>
            <person name="Hane J.K."/>
            <person name="Lowe R.G."/>
            <person name="Solomon P.S."/>
            <person name="Tan K.C."/>
            <person name="Schoch C.L."/>
            <person name="Spatafora J.W."/>
            <person name="Crous P.W."/>
            <person name="Kodira C."/>
            <person name="Birren B.W."/>
            <person name="Galagan J.E."/>
            <person name="Torriani S.F."/>
            <person name="McDonald B.A."/>
            <person name="Oliver R.P."/>
        </authorList>
    </citation>
    <scope>NUCLEOTIDE SEQUENCE [LARGE SCALE GENOMIC DNA]</scope>
    <source>
        <strain evidence="2">SN15 / ATCC MYA-4574 / FGSC 10173</strain>
    </source>
</reference>
<dbReference type="HOGENOM" id="CLU_980428_0_0_1"/>
<gene>
    <name evidence="1" type="ORF">SNOG_16262</name>
</gene>
<dbReference type="AlphaFoldDB" id="Q0TWD8"/>
<dbReference type="GeneID" id="5983316"/>
<dbReference type="RefSeq" id="XP_001806386.1">
    <property type="nucleotide sequence ID" value="XM_001806334.1"/>
</dbReference>
<protein>
    <submittedName>
        <fullName evidence="1">Uncharacterized protein</fullName>
    </submittedName>
</protein>
<dbReference type="InParanoid" id="Q0TWD8"/>
<sequence length="284" mass="31721">MGLFNSKHERICYNTVESMKHNILETIKHKLLETIEHNILDTIEHNVLETIKHHLIRMRTSLCRALRLMPQSPQSSPKVQSEFVLTVPLAQQRDTARASHQRPDTTCSIKATGLRAFLHMLLHMRTGPRMVWTLMLQTPPQAIHELQNASVATGSLAQQRDMACASHHQRPETTCSMEATGLRTPQSIHLLQSASVATGALVCQTDMIRAHLDQRTKGNIAVTPALCLEQSAARHDLWNSSLNLNPNLGLNLVLRLAPDATYLRPCALVSYRVDAIPPACRGHD</sequence>
<accession>Q0TWD8</accession>
<evidence type="ECO:0000313" key="2">
    <source>
        <dbReference type="Proteomes" id="UP000001055"/>
    </source>
</evidence>
<proteinExistence type="predicted"/>
<name>Q0TWD8_PHANO</name>
<organism evidence="1 2">
    <name type="scientific">Phaeosphaeria nodorum (strain SN15 / ATCC MYA-4574 / FGSC 10173)</name>
    <name type="common">Glume blotch fungus</name>
    <name type="synonym">Parastagonospora nodorum</name>
    <dbReference type="NCBI Taxonomy" id="321614"/>
    <lineage>
        <taxon>Eukaryota</taxon>
        <taxon>Fungi</taxon>
        <taxon>Dikarya</taxon>
        <taxon>Ascomycota</taxon>
        <taxon>Pezizomycotina</taxon>
        <taxon>Dothideomycetes</taxon>
        <taxon>Pleosporomycetidae</taxon>
        <taxon>Pleosporales</taxon>
        <taxon>Pleosporineae</taxon>
        <taxon>Phaeosphaeriaceae</taxon>
        <taxon>Parastagonospora</taxon>
    </lineage>
</organism>
<dbReference type="EMBL" id="CH445368">
    <property type="protein sequence ID" value="EAT76446.2"/>
    <property type="molecule type" value="Genomic_DNA"/>
</dbReference>
<evidence type="ECO:0000313" key="1">
    <source>
        <dbReference type="EMBL" id="EAT76446.2"/>
    </source>
</evidence>
<dbReference type="Proteomes" id="UP000001055">
    <property type="component" value="Unassembled WGS sequence"/>
</dbReference>
<dbReference type="KEGG" id="pno:SNOG_16262"/>